<feature type="compositionally biased region" description="Gly residues" evidence="1">
    <location>
        <begin position="239"/>
        <end position="259"/>
    </location>
</feature>
<protein>
    <submittedName>
        <fullName evidence="2">Uncharacterized protein</fullName>
    </submittedName>
</protein>
<evidence type="ECO:0000313" key="3">
    <source>
        <dbReference type="Proteomes" id="UP000619260"/>
    </source>
</evidence>
<organism evidence="2 3">
    <name type="scientific">Virgisporangium aliadipatigenens</name>
    <dbReference type="NCBI Taxonomy" id="741659"/>
    <lineage>
        <taxon>Bacteria</taxon>
        <taxon>Bacillati</taxon>
        <taxon>Actinomycetota</taxon>
        <taxon>Actinomycetes</taxon>
        <taxon>Micromonosporales</taxon>
        <taxon>Micromonosporaceae</taxon>
        <taxon>Virgisporangium</taxon>
    </lineage>
</organism>
<feature type="compositionally biased region" description="Basic and acidic residues" evidence="1">
    <location>
        <begin position="42"/>
        <end position="55"/>
    </location>
</feature>
<sequence length="479" mass="48892">MAQLLATRPERMSSPDDGSPPSATVRLYAPPAFEPPYDDPADGGHRYDAEHRYDGEPADGTFSDAGSADADSADTGLTDVALAGTGLADAGPDRADVARLASASWAGPGSRPGSGSMPVGCAEAIRTASGRAEAGPCPRAGIIVALSPHLLRRPAAGAGESDGQHDPDGRPEGPGGRDVAHGRPGDPDRRHDAEGRPEGAERGDDAGDREGDRRPDDPERRERKTGRRAGDPDRRDGQVGTGRRAGAGTAGGAGHGDSGPGRDAEPGAGAGQDAQPGRGTGIQAGRGAETGRSAGGGRDAQPGPGSGIEAGRGAGSGRGAGAGRGGRSAADGPVRGVPRPAPDDESARQDAALQARRRAAALRASPAARAAAQRFVGVCVEVLGGHRPISHLRAVTSTADLARVTDQVIRRTTRAHLARPTPPGTRPHRVRLRSLHVCEPVDGVAEVAAVLEYGPRVWAMAVRLERHGESWLCTLVQVL</sequence>
<name>A0A8J4DV36_9ACTN</name>
<dbReference type="Pfam" id="PF20060">
    <property type="entry name" value="DUF6459"/>
    <property type="match status" value="1"/>
</dbReference>
<evidence type="ECO:0000256" key="1">
    <source>
        <dbReference type="SAM" id="MobiDB-lite"/>
    </source>
</evidence>
<comment type="caution">
    <text evidence="2">The sequence shown here is derived from an EMBL/GenBank/DDBJ whole genome shotgun (WGS) entry which is preliminary data.</text>
</comment>
<feature type="compositionally biased region" description="Basic and acidic residues" evidence="1">
    <location>
        <begin position="178"/>
        <end position="237"/>
    </location>
</feature>
<dbReference type="RefSeq" id="WP_203904450.1">
    <property type="nucleotide sequence ID" value="NZ_BOPF01000043.1"/>
</dbReference>
<proteinExistence type="predicted"/>
<dbReference type="AlphaFoldDB" id="A0A8J4DV36"/>
<dbReference type="Proteomes" id="UP000619260">
    <property type="component" value="Unassembled WGS sequence"/>
</dbReference>
<evidence type="ECO:0000313" key="2">
    <source>
        <dbReference type="EMBL" id="GIJ51041.1"/>
    </source>
</evidence>
<feature type="compositionally biased region" description="Gly residues" evidence="1">
    <location>
        <begin position="293"/>
        <end position="326"/>
    </location>
</feature>
<reference evidence="2" key="1">
    <citation type="submission" date="2021-01" db="EMBL/GenBank/DDBJ databases">
        <title>Whole genome shotgun sequence of Virgisporangium aliadipatigenens NBRC 105644.</title>
        <authorList>
            <person name="Komaki H."/>
            <person name="Tamura T."/>
        </authorList>
    </citation>
    <scope>NUCLEOTIDE SEQUENCE</scope>
    <source>
        <strain evidence="2">NBRC 105644</strain>
    </source>
</reference>
<feature type="region of interest" description="Disordered" evidence="1">
    <location>
        <begin position="153"/>
        <end position="354"/>
    </location>
</feature>
<accession>A0A8J4DV36</accession>
<dbReference type="EMBL" id="BOPF01000043">
    <property type="protein sequence ID" value="GIJ51041.1"/>
    <property type="molecule type" value="Genomic_DNA"/>
</dbReference>
<dbReference type="InterPro" id="IPR045596">
    <property type="entry name" value="DUF6459"/>
</dbReference>
<keyword evidence="3" id="KW-1185">Reference proteome</keyword>
<feature type="compositionally biased region" description="Low complexity" evidence="1">
    <location>
        <begin position="58"/>
        <end position="73"/>
    </location>
</feature>
<feature type="region of interest" description="Disordered" evidence="1">
    <location>
        <begin position="1"/>
        <end position="73"/>
    </location>
</feature>
<gene>
    <name evidence="2" type="ORF">Val02_79270</name>
</gene>
<feature type="compositionally biased region" description="Basic and acidic residues" evidence="1">
    <location>
        <begin position="162"/>
        <end position="171"/>
    </location>
</feature>